<comment type="caution">
    <text evidence="1">The sequence shown here is derived from an EMBL/GenBank/DDBJ whole genome shotgun (WGS) entry which is preliminary data.</text>
</comment>
<dbReference type="OrthoDB" id="5648135at2"/>
<reference evidence="1 2" key="1">
    <citation type="submission" date="2015-11" db="EMBL/GenBank/DDBJ databases">
        <title>Genomic analysis of 38 Legionella species identifies large and diverse effector repertoires.</title>
        <authorList>
            <person name="Burstein D."/>
            <person name="Amaro F."/>
            <person name="Zusman T."/>
            <person name="Lifshitz Z."/>
            <person name="Cohen O."/>
            <person name="Gilbert J.A."/>
            <person name="Pupko T."/>
            <person name="Shuman H.A."/>
            <person name="Segal G."/>
        </authorList>
    </citation>
    <scope>NUCLEOTIDE SEQUENCE [LARGE SCALE GENOMIC DNA]</scope>
    <source>
        <strain evidence="1 2">CDC#1442-AUS-E</strain>
    </source>
</reference>
<sequence>MASTSKSMLSMVAKIPNYLSKLIKKNHPVSWTGILFHTIRWLQANSTQLIIPNPKFKPDADVEPIAIYCIHGTADRELSFLTLANQLIELGLPELIKHIVLVNFEDRATGAGMEDFEEQLLKQILANNDKRVILMGHSRGGIIASAFAEYLAEKYGIKVEMIIPICAPFGGSYLALKALGYFSKSVAQMQENSEFLLQLEQVVEKSTYRYYFIEAGQDWIVLAGCAIVPGYQQPNSVKKFEHHGHLSIMTSGTLVRFIQELFLRHYKNDSIKSPVDKEAIADMLDDIIKRTEQEINSELANPGLFDANDSEIISMQALYELVKSPSELITVAGYELRFYPDYRKIKIEKDEQPVEALGLFDV</sequence>
<accession>A0A0W0XNZ3</accession>
<keyword evidence="2" id="KW-1185">Reference proteome</keyword>
<dbReference type="Pfam" id="PF02450">
    <property type="entry name" value="LCAT"/>
    <property type="match status" value="1"/>
</dbReference>
<dbReference type="AlphaFoldDB" id="A0A0W0XNZ3"/>
<name>A0A0W0XNZ3_9GAMM</name>
<evidence type="ECO:0000313" key="1">
    <source>
        <dbReference type="EMBL" id="KTD46099.1"/>
    </source>
</evidence>
<evidence type="ECO:0000313" key="2">
    <source>
        <dbReference type="Proteomes" id="UP000054618"/>
    </source>
</evidence>
<dbReference type="InterPro" id="IPR003386">
    <property type="entry name" value="LACT/PDAT_acylTrfase"/>
</dbReference>
<dbReference type="InterPro" id="IPR029058">
    <property type="entry name" value="AB_hydrolase_fold"/>
</dbReference>
<dbReference type="Proteomes" id="UP000054618">
    <property type="component" value="Unassembled WGS sequence"/>
</dbReference>
<organism evidence="1 2">
    <name type="scientific">Legionella quinlivanii</name>
    <dbReference type="NCBI Taxonomy" id="45073"/>
    <lineage>
        <taxon>Bacteria</taxon>
        <taxon>Pseudomonadati</taxon>
        <taxon>Pseudomonadota</taxon>
        <taxon>Gammaproteobacteria</taxon>
        <taxon>Legionellales</taxon>
        <taxon>Legionellaceae</taxon>
        <taxon>Legionella</taxon>
    </lineage>
</organism>
<dbReference type="Gene3D" id="3.40.50.1820">
    <property type="entry name" value="alpha/beta hydrolase"/>
    <property type="match status" value="1"/>
</dbReference>
<dbReference type="RefSeq" id="WP_058508660.1">
    <property type="nucleotide sequence ID" value="NZ_CAAAIK010000012.1"/>
</dbReference>
<dbReference type="PATRIC" id="fig|45073.5.peg.2752"/>
<dbReference type="GO" id="GO:0006629">
    <property type="term" value="P:lipid metabolic process"/>
    <property type="evidence" value="ECO:0007669"/>
    <property type="project" value="InterPro"/>
</dbReference>
<dbReference type="GO" id="GO:0008374">
    <property type="term" value="F:O-acyltransferase activity"/>
    <property type="evidence" value="ECO:0007669"/>
    <property type="project" value="InterPro"/>
</dbReference>
<proteinExistence type="predicted"/>
<protein>
    <submittedName>
        <fullName evidence="1">Putative lipase</fullName>
    </submittedName>
</protein>
<dbReference type="STRING" id="45073.Lqui_2589"/>
<gene>
    <name evidence="1" type="ORF">Lqui_2589</name>
</gene>
<dbReference type="EMBL" id="LNYS01000024">
    <property type="protein sequence ID" value="KTD46099.1"/>
    <property type="molecule type" value="Genomic_DNA"/>
</dbReference>
<dbReference type="SUPFAM" id="SSF53474">
    <property type="entry name" value="alpha/beta-Hydrolases"/>
    <property type="match status" value="1"/>
</dbReference>